<dbReference type="PANTHER" id="PTHR19384:SF17">
    <property type="entry name" value="NADPH--CYTOCHROME P450 REDUCTASE"/>
    <property type="match status" value="1"/>
</dbReference>
<dbReference type="Pfam" id="PF00258">
    <property type="entry name" value="Flavodoxin_1"/>
    <property type="match status" value="1"/>
</dbReference>
<keyword evidence="3" id="KW-0249">Electron transport</keyword>
<dbReference type="PANTHER" id="PTHR19384">
    <property type="entry name" value="NITRIC OXIDE SYNTHASE-RELATED"/>
    <property type="match status" value="1"/>
</dbReference>
<evidence type="ECO:0000256" key="2">
    <source>
        <dbReference type="ARBA" id="ARBA00022643"/>
    </source>
</evidence>
<dbReference type="Pfam" id="PF00175">
    <property type="entry name" value="NAD_binding_1"/>
    <property type="match status" value="1"/>
</dbReference>
<evidence type="ECO:0000256" key="3">
    <source>
        <dbReference type="ARBA" id="ARBA00022982"/>
    </source>
</evidence>
<dbReference type="GO" id="GO:0005829">
    <property type="term" value="C:cytosol"/>
    <property type="evidence" value="ECO:0007669"/>
    <property type="project" value="TreeGrafter"/>
</dbReference>
<dbReference type="GO" id="GO:0010181">
    <property type="term" value="F:FMN binding"/>
    <property type="evidence" value="ECO:0007669"/>
    <property type="project" value="InterPro"/>
</dbReference>
<protein>
    <recommendedName>
        <fullName evidence="4">NADPH--hemoprotein reductase</fullName>
        <ecNumber evidence="4">1.6.2.4</ecNumber>
    </recommendedName>
</protein>
<evidence type="ECO:0000313" key="7">
    <source>
        <dbReference type="EMBL" id="SFZ79497.1"/>
    </source>
</evidence>
<dbReference type="SUPFAM" id="SSF52343">
    <property type="entry name" value="Ferredoxin reductase-like, C-terminal NADP-linked domain"/>
    <property type="match status" value="1"/>
</dbReference>
<dbReference type="SUPFAM" id="SSF63380">
    <property type="entry name" value="Riboflavin synthase domain-like"/>
    <property type="match status" value="1"/>
</dbReference>
<dbReference type="Gene3D" id="3.40.50.360">
    <property type="match status" value="1"/>
</dbReference>
<dbReference type="STRING" id="1121279.SAMN02745887_03680"/>
<dbReference type="EMBL" id="FPKR01000018">
    <property type="protein sequence ID" value="SFZ79497.1"/>
    <property type="molecule type" value="Genomic_DNA"/>
</dbReference>
<sequence length="497" mass="54316">MARPLAASLLILAYLLFCAWTAWRHRQRSLAARLPTLADAQAPLLIVYASQTGQAEQLAQHSADALQTAGQAVHCCSLDRLDLPTLLRYPRALFIVSTTGEGDAPDSAHAFLRQAMAARAELAGLHYALLALGDRSYAQFCAFGRQLDDWLRHSGAQALFDTVEVDKLDPAALRHWQYELSALAGGQTMADWRTPDYQRWQLLTRRCLNPAGCAAPTFHLRLQALEDGPSWQAGDIAEIGPRNAPERIGAFLSAAGLAAHPDWQLALADRLLPERADELQALRRLSPAALRDALPRLPHREYSIASIPASGALDLLVRQTRNADGRLGLGSGWLTEYLPEGAELALRIRPNRSFQLDANEDRPLILIGNGTGLASLRAHLQARAAHGQGRNWLIFGERNAAHDFYFQAELQAWQAAGQLSHLDAVFSRDGGSCRYVQHVLQAERARLLDWIADGAAVYVCGSAQGMAPAVQAELTAALGEEGMDALLAAGRYRRDVY</sequence>
<proteinExistence type="predicted"/>
<dbReference type="InterPro" id="IPR001433">
    <property type="entry name" value="OxRdtase_FAD/NAD-bd"/>
</dbReference>
<keyword evidence="8" id="KW-1185">Reference proteome</keyword>
<dbReference type="InterPro" id="IPR001094">
    <property type="entry name" value="Flavdoxin-like"/>
</dbReference>
<dbReference type="PROSITE" id="PS50902">
    <property type="entry name" value="FLAVODOXIN_LIKE"/>
    <property type="match status" value="1"/>
</dbReference>
<gene>
    <name evidence="7" type="ORF">SAMN02745887_03680</name>
</gene>
<keyword evidence="1" id="KW-0285">Flavoprotein</keyword>
<accession>A0A1K2HSG5</accession>
<organism evidence="7 8">
    <name type="scientific">Chitinimonas taiwanensis DSM 18899</name>
    <dbReference type="NCBI Taxonomy" id="1121279"/>
    <lineage>
        <taxon>Bacteria</taxon>
        <taxon>Pseudomonadati</taxon>
        <taxon>Pseudomonadota</taxon>
        <taxon>Betaproteobacteria</taxon>
        <taxon>Neisseriales</taxon>
        <taxon>Chitinibacteraceae</taxon>
        <taxon>Chitinimonas</taxon>
    </lineage>
</organism>
<dbReference type="InterPro" id="IPR017938">
    <property type="entry name" value="Riboflavin_synthase-like_b-brl"/>
</dbReference>
<evidence type="ECO:0000259" key="6">
    <source>
        <dbReference type="PROSITE" id="PS51384"/>
    </source>
</evidence>
<dbReference type="GO" id="GO:0050660">
    <property type="term" value="F:flavin adenine dinucleotide binding"/>
    <property type="evidence" value="ECO:0007669"/>
    <property type="project" value="TreeGrafter"/>
</dbReference>
<dbReference type="PRINTS" id="PR00371">
    <property type="entry name" value="FPNCR"/>
</dbReference>
<dbReference type="OrthoDB" id="9816402at2"/>
<reference evidence="7 8" key="1">
    <citation type="submission" date="2016-11" db="EMBL/GenBank/DDBJ databases">
        <authorList>
            <person name="Jaros S."/>
            <person name="Januszkiewicz K."/>
            <person name="Wedrychowicz H."/>
        </authorList>
    </citation>
    <scope>NUCLEOTIDE SEQUENCE [LARGE SCALE GENOMIC DNA]</scope>
    <source>
        <strain evidence="7 8">DSM 18899</strain>
    </source>
</reference>
<name>A0A1K2HSG5_9NEIS</name>
<dbReference type="InterPro" id="IPR029039">
    <property type="entry name" value="Flavoprotein-like_sf"/>
</dbReference>
<feature type="domain" description="Flavodoxin-like" evidence="5">
    <location>
        <begin position="44"/>
        <end position="181"/>
    </location>
</feature>
<dbReference type="Gene3D" id="3.40.50.80">
    <property type="entry name" value="Nucleotide-binding domain of ferredoxin-NADP reductase (FNR) module"/>
    <property type="match status" value="1"/>
</dbReference>
<dbReference type="Proteomes" id="UP000186513">
    <property type="component" value="Unassembled WGS sequence"/>
</dbReference>
<dbReference type="Gene3D" id="2.40.30.10">
    <property type="entry name" value="Translation factors"/>
    <property type="match status" value="1"/>
</dbReference>
<feature type="domain" description="FAD-binding FR-type" evidence="6">
    <location>
        <begin position="195"/>
        <end position="357"/>
    </location>
</feature>
<keyword evidence="3" id="KW-0813">Transport</keyword>
<dbReference type="InterPro" id="IPR008254">
    <property type="entry name" value="Flavodoxin/NO_synth"/>
</dbReference>
<dbReference type="PROSITE" id="PS51384">
    <property type="entry name" value="FAD_FR"/>
    <property type="match status" value="1"/>
</dbReference>
<dbReference type="InterPro" id="IPR039261">
    <property type="entry name" value="FNR_nucleotide-bd"/>
</dbReference>
<dbReference type="EC" id="1.6.2.4" evidence="4"/>
<dbReference type="GO" id="GO:0003958">
    <property type="term" value="F:NADPH-hemoprotein reductase activity"/>
    <property type="evidence" value="ECO:0007669"/>
    <property type="project" value="UniProtKB-EC"/>
</dbReference>
<dbReference type="AlphaFoldDB" id="A0A1K2HSG5"/>
<dbReference type="RefSeq" id="WP_072430157.1">
    <property type="nucleotide sequence ID" value="NZ_FPKR01000018.1"/>
</dbReference>
<dbReference type="SUPFAM" id="SSF52218">
    <property type="entry name" value="Flavoproteins"/>
    <property type="match status" value="1"/>
</dbReference>
<evidence type="ECO:0000259" key="5">
    <source>
        <dbReference type="PROSITE" id="PS50902"/>
    </source>
</evidence>
<dbReference type="PRINTS" id="PR00369">
    <property type="entry name" value="FLAVODOXIN"/>
</dbReference>
<keyword evidence="2" id="KW-0288">FMN</keyword>
<evidence type="ECO:0000256" key="1">
    <source>
        <dbReference type="ARBA" id="ARBA00022630"/>
    </source>
</evidence>
<dbReference type="InterPro" id="IPR001709">
    <property type="entry name" value="Flavoprot_Pyr_Nucl_cyt_Rdtase"/>
</dbReference>
<dbReference type="InterPro" id="IPR017927">
    <property type="entry name" value="FAD-bd_FR_type"/>
</dbReference>
<evidence type="ECO:0000313" key="8">
    <source>
        <dbReference type="Proteomes" id="UP000186513"/>
    </source>
</evidence>
<dbReference type="CDD" id="cd06200">
    <property type="entry name" value="SiR_like1"/>
    <property type="match status" value="1"/>
</dbReference>
<evidence type="ECO:0000256" key="4">
    <source>
        <dbReference type="ARBA" id="ARBA00023797"/>
    </source>
</evidence>